<dbReference type="Proteomes" id="UP000654075">
    <property type="component" value="Unassembled WGS sequence"/>
</dbReference>
<evidence type="ECO:0000313" key="2">
    <source>
        <dbReference type="Proteomes" id="UP000654075"/>
    </source>
</evidence>
<feature type="non-terminal residue" evidence="1">
    <location>
        <position position="89"/>
    </location>
</feature>
<proteinExistence type="predicted"/>
<reference evidence="1" key="1">
    <citation type="submission" date="2021-02" db="EMBL/GenBank/DDBJ databases">
        <authorList>
            <person name="Dougan E. K."/>
            <person name="Rhodes N."/>
            <person name="Thang M."/>
            <person name="Chan C."/>
        </authorList>
    </citation>
    <scope>NUCLEOTIDE SEQUENCE</scope>
</reference>
<dbReference type="AlphaFoldDB" id="A0A813E6V6"/>
<comment type="caution">
    <text evidence="1">The sequence shown here is derived from an EMBL/GenBank/DDBJ whole genome shotgun (WGS) entry which is preliminary data.</text>
</comment>
<keyword evidence="2" id="KW-1185">Reference proteome</keyword>
<sequence>NAWQQEGYFKVLRGPNSLKLLDFGAWGGDWKPKKDKSRPSIFDVEVAFAPVPVSRGAAQRLKDQKFYSTRIRTSSHHARCEVITDAAPS</sequence>
<gene>
    <name evidence="1" type="ORF">PGLA1383_LOCUS12955</name>
</gene>
<organism evidence="1 2">
    <name type="scientific">Polarella glacialis</name>
    <name type="common">Dinoflagellate</name>
    <dbReference type="NCBI Taxonomy" id="89957"/>
    <lineage>
        <taxon>Eukaryota</taxon>
        <taxon>Sar</taxon>
        <taxon>Alveolata</taxon>
        <taxon>Dinophyceae</taxon>
        <taxon>Suessiales</taxon>
        <taxon>Suessiaceae</taxon>
        <taxon>Polarella</taxon>
    </lineage>
</organism>
<protein>
    <submittedName>
        <fullName evidence="1">Uncharacterized protein</fullName>
    </submittedName>
</protein>
<name>A0A813E6V6_POLGL</name>
<accession>A0A813E6V6</accession>
<evidence type="ECO:0000313" key="1">
    <source>
        <dbReference type="EMBL" id="CAE8594406.1"/>
    </source>
</evidence>
<dbReference type="EMBL" id="CAJNNV010007041">
    <property type="protein sequence ID" value="CAE8594406.1"/>
    <property type="molecule type" value="Genomic_DNA"/>
</dbReference>